<dbReference type="UniPathway" id="UPA00049">
    <property type="reaction ID" value="UER00062"/>
</dbReference>
<dbReference type="PIRSF" id="PIRSF006468">
    <property type="entry name" value="BCAT1"/>
    <property type="match status" value="1"/>
</dbReference>
<dbReference type="UniPathway" id="UPA00047">
    <property type="reaction ID" value="UER00058"/>
</dbReference>
<dbReference type="UniPathway" id="UPA00048">
    <property type="reaction ID" value="UER00073"/>
</dbReference>
<organism evidence="20">
    <name type="scientific">Rhodopseudomonas palustris (strain BisB18)</name>
    <dbReference type="NCBI Taxonomy" id="316056"/>
    <lineage>
        <taxon>Bacteria</taxon>
        <taxon>Pseudomonadati</taxon>
        <taxon>Pseudomonadota</taxon>
        <taxon>Alphaproteobacteria</taxon>
        <taxon>Hyphomicrobiales</taxon>
        <taxon>Nitrobacteraceae</taxon>
        <taxon>Rhodopseudomonas</taxon>
    </lineage>
</organism>
<dbReference type="InterPro" id="IPR043132">
    <property type="entry name" value="BCAT-like_C"/>
</dbReference>
<feature type="modified residue" description="N6-(pyridoxal phosphate)lysine" evidence="15">
    <location>
        <position position="210"/>
    </location>
</feature>
<keyword evidence="11 18" id="KW-0100">Branched-chain amino acid biosynthesis</keyword>
<dbReference type="GO" id="GO:0052656">
    <property type="term" value="F:L-isoleucine-2-oxoglutarate transaminase activity"/>
    <property type="evidence" value="ECO:0007669"/>
    <property type="project" value="RHEA"/>
</dbReference>
<name>Q219I6_RHOPB</name>
<dbReference type="GO" id="GO:0009099">
    <property type="term" value="P:L-valine biosynthetic process"/>
    <property type="evidence" value="ECO:0007669"/>
    <property type="project" value="UniProtKB-UniPathway"/>
</dbReference>
<comment type="function">
    <text evidence="2">Acts on leucine, isoleucine and valine.</text>
</comment>
<evidence type="ECO:0000256" key="11">
    <source>
        <dbReference type="ARBA" id="ARBA00023304"/>
    </source>
</evidence>
<comment type="catalytic activity">
    <reaction evidence="12 18">
        <text>L-valine + 2-oxoglutarate = 3-methyl-2-oxobutanoate + L-glutamate</text>
        <dbReference type="Rhea" id="RHEA:24813"/>
        <dbReference type="ChEBI" id="CHEBI:11851"/>
        <dbReference type="ChEBI" id="CHEBI:16810"/>
        <dbReference type="ChEBI" id="CHEBI:29985"/>
        <dbReference type="ChEBI" id="CHEBI:57762"/>
        <dbReference type="EC" id="2.6.1.42"/>
    </reaction>
</comment>
<dbReference type="SUPFAM" id="SSF56752">
    <property type="entry name" value="D-aminoacid aminotransferase-like PLP-dependent enzymes"/>
    <property type="match status" value="1"/>
</dbReference>
<evidence type="ECO:0000256" key="8">
    <source>
        <dbReference type="ARBA" id="ARBA00022605"/>
    </source>
</evidence>
<protein>
    <recommendedName>
        <fullName evidence="18">Branched-chain-amino-acid aminotransferase</fullName>
        <ecNumber evidence="18">2.6.1.42</ecNumber>
    </recommendedName>
</protein>
<evidence type="ECO:0000256" key="9">
    <source>
        <dbReference type="ARBA" id="ARBA00022679"/>
    </source>
</evidence>
<keyword evidence="7 18" id="KW-0032">Aminotransferase</keyword>
<dbReference type="KEGG" id="rpc:RPC_1388"/>
<comment type="pathway">
    <text evidence="5 19">Amino-acid biosynthesis; L-leucine biosynthesis; L-leucine from 3-methyl-2-oxobutanoate: step 4/4.</text>
</comment>
<evidence type="ECO:0000313" key="20">
    <source>
        <dbReference type="EMBL" id="ABD86950.1"/>
    </source>
</evidence>
<keyword evidence="9 18" id="KW-0808">Transferase</keyword>
<evidence type="ECO:0000256" key="4">
    <source>
        <dbReference type="ARBA" id="ARBA00004931"/>
    </source>
</evidence>
<proteinExistence type="inferred from homology"/>
<comment type="pathway">
    <text evidence="4 19">Amino-acid biosynthesis; L-valine biosynthesis; L-valine from pyruvate: step 4/4.</text>
</comment>
<dbReference type="PANTHER" id="PTHR11825">
    <property type="entry name" value="SUBGROUP IIII AMINOTRANSFERASE"/>
    <property type="match status" value="1"/>
</dbReference>
<dbReference type="GO" id="GO:0009097">
    <property type="term" value="P:isoleucine biosynthetic process"/>
    <property type="evidence" value="ECO:0007669"/>
    <property type="project" value="UniProtKB-UniPathway"/>
</dbReference>
<dbReference type="GO" id="GO:0052654">
    <property type="term" value="F:L-leucine-2-oxoglutarate transaminase activity"/>
    <property type="evidence" value="ECO:0007669"/>
    <property type="project" value="RHEA"/>
</dbReference>
<dbReference type="STRING" id="316056.RPC_1388"/>
<reference evidence="20" key="1">
    <citation type="submission" date="2006-03" db="EMBL/GenBank/DDBJ databases">
        <title>Complete sequence of Rhodopseudomonas palustris BisB18.</title>
        <authorList>
            <consortium name="US DOE Joint Genome Institute"/>
            <person name="Copeland A."/>
            <person name="Lucas S."/>
            <person name="Lapidus A."/>
            <person name="Barry K."/>
            <person name="Detter J.C."/>
            <person name="Glavina del Rio T."/>
            <person name="Hammon N."/>
            <person name="Israni S."/>
            <person name="Dalin E."/>
            <person name="Tice H."/>
            <person name="Pitluck S."/>
            <person name="Chain P."/>
            <person name="Malfatti S."/>
            <person name="Shin M."/>
            <person name="Vergez L."/>
            <person name="Schmutz J."/>
            <person name="Larimer F."/>
            <person name="Land M."/>
            <person name="Hauser L."/>
            <person name="Pelletier D.A."/>
            <person name="Kyrpides N."/>
            <person name="Anderson I."/>
            <person name="Oda Y."/>
            <person name="Harwood C.S."/>
            <person name="Richardson P."/>
        </authorList>
    </citation>
    <scope>NUCLEOTIDE SEQUENCE [LARGE SCALE GENOMIC DNA]</scope>
    <source>
        <strain evidence="20">BisB18</strain>
    </source>
</reference>
<dbReference type="NCBIfam" id="TIGR01123">
    <property type="entry name" value="ilvE_II"/>
    <property type="match status" value="1"/>
</dbReference>
<comment type="cofactor">
    <cofactor evidence="1 17">
        <name>pyridoxal 5'-phosphate</name>
        <dbReference type="ChEBI" id="CHEBI:597326"/>
    </cofactor>
</comment>
<evidence type="ECO:0000256" key="17">
    <source>
        <dbReference type="RuleBase" id="RU004516"/>
    </source>
</evidence>
<evidence type="ECO:0000256" key="14">
    <source>
        <dbReference type="ARBA" id="ARBA00049229"/>
    </source>
</evidence>
<evidence type="ECO:0000256" key="19">
    <source>
        <dbReference type="RuleBase" id="RU004519"/>
    </source>
</evidence>
<keyword evidence="8 18" id="KW-0028">Amino-acid biosynthesis</keyword>
<dbReference type="NCBIfam" id="NF009897">
    <property type="entry name" value="PRK13357.1"/>
    <property type="match status" value="1"/>
</dbReference>
<evidence type="ECO:0000256" key="13">
    <source>
        <dbReference type="ARBA" id="ARBA00048798"/>
    </source>
</evidence>
<dbReference type="RefSeq" id="WP_011471855.1">
    <property type="nucleotide sequence ID" value="NC_007925.1"/>
</dbReference>
<dbReference type="Gene3D" id="3.20.10.10">
    <property type="entry name" value="D-amino Acid Aminotransferase, subunit A, domain 2"/>
    <property type="match status" value="1"/>
</dbReference>
<evidence type="ECO:0000256" key="15">
    <source>
        <dbReference type="PIRSR" id="PIRSR006468-1"/>
    </source>
</evidence>
<evidence type="ECO:0000256" key="2">
    <source>
        <dbReference type="ARBA" id="ARBA00003109"/>
    </source>
</evidence>
<dbReference type="InterPro" id="IPR018300">
    <property type="entry name" value="Aminotrans_IV_CS"/>
</dbReference>
<dbReference type="InterPro" id="IPR033939">
    <property type="entry name" value="BCAT_family"/>
</dbReference>
<dbReference type="GO" id="GO:0009098">
    <property type="term" value="P:L-leucine biosynthetic process"/>
    <property type="evidence" value="ECO:0007669"/>
    <property type="project" value="UniProtKB-UniPathway"/>
</dbReference>
<evidence type="ECO:0000256" key="12">
    <source>
        <dbReference type="ARBA" id="ARBA00048212"/>
    </source>
</evidence>
<dbReference type="EC" id="2.6.1.42" evidence="18"/>
<keyword evidence="10 17" id="KW-0663">Pyridoxal phosphate</keyword>
<dbReference type="InterPro" id="IPR005786">
    <property type="entry name" value="B_amino_transII"/>
</dbReference>
<dbReference type="InterPro" id="IPR001544">
    <property type="entry name" value="Aminotrans_IV"/>
</dbReference>
<comment type="catalytic activity">
    <reaction evidence="14 18">
        <text>L-leucine + 2-oxoglutarate = 4-methyl-2-oxopentanoate + L-glutamate</text>
        <dbReference type="Rhea" id="RHEA:18321"/>
        <dbReference type="ChEBI" id="CHEBI:16810"/>
        <dbReference type="ChEBI" id="CHEBI:17865"/>
        <dbReference type="ChEBI" id="CHEBI:29985"/>
        <dbReference type="ChEBI" id="CHEBI:57427"/>
        <dbReference type="EC" id="2.6.1.42"/>
    </reaction>
</comment>
<dbReference type="AlphaFoldDB" id="Q219I6"/>
<gene>
    <name evidence="20" type="ordered locus">RPC_1388</name>
</gene>
<dbReference type="HOGENOM" id="CLU_031922_0_2_5"/>
<comment type="similarity">
    <text evidence="6 16">Belongs to the class-IV pyridoxal-phosphate-dependent aminotransferase family.</text>
</comment>
<dbReference type="Pfam" id="PF01063">
    <property type="entry name" value="Aminotran_4"/>
    <property type="match status" value="1"/>
</dbReference>
<dbReference type="InterPro" id="IPR043131">
    <property type="entry name" value="BCAT-like_N"/>
</dbReference>
<dbReference type="GO" id="GO:0052655">
    <property type="term" value="F:L-valine-2-oxoglutarate transaminase activity"/>
    <property type="evidence" value="ECO:0007669"/>
    <property type="project" value="RHEA"/>
</dbReference>
<dbReference type="InterPro" id="IPR036038">
    <property type="entry name" value="Aminotransferase-like"/>
</dbReference>
<evidence type="ECO:0000256" key="5">
    <source>
        <dbReference type="ARBA" id="ARBA00005072"/>
    </source>
</evidence>
<evidence type="ECO:0000256" key="16">
    <source>
        <dbReference type="RuleBase" id="RU004106"/>
    </source>
</evidence>
<dbReference type="CDD" id="cd01557">
    <property type="entry name" value="BCAT_beta_family"/>
    <property type="match status" value="1"/>
</dbReference>
<dbReference type="OrthoDB" id="9804984at2"/>
<accession>Q219I6</accession>
<evidence type="ECO:0000256" key="7">
    <source>
        <dbReference type="ARBA" id="ARBA00022576"/>
    </source>
</evidence>
<evidence type="ECO:0000256" key="10">
    <source>
        <dbReference type="ARBA" id="ARBA00022898"/>
    </source>
</evidence>
<evidence type="ECO:0000256" key="6">
    <source>
        <dbReference type="ARBA" id="ARBA00009320"/>
    </source>
</evidence>
<dbReference type="PROSITE" id="PS00770">
    <property type="entry name" value="AA_TRANSFER_CLASS_4"/>
    <property type="match status" value="1"/>
</dbReference>
<dbReference type="EMBL" id="CP000301">
    <property type="protein sequence ID" value="ABD86950.1"/>
    <property type="molecule type" value="Genomic_DNA"/>
</dbReference>
<dbReference type="Gene3D" id="3.30.470.10">
    <property type="match status" value="1"/>
</dbReference>
<sequence>MGVSFDKVDGSIWLTFDIQPAAHPVAPKDRAAKLENPGFGRVFTDHMALVHYDQAKGWHGARVESRANFPLDPATAVLHYAQEIFEGLKAYKRDDGGINLFRPDANARRFKNSADRMAMAPLPEAVFIEAVEQLVRIDRDWIPGGEGSLYLRPFMIASEIFLGVKPSAEYIFAVIASPVGSYFKRGPAPVSIWVSENYTRAAVGGTGAVKCGGNYAASLRAQAEAIDHGCDQVVFLDALERRYIEELGGMNVFFVFDDGSLATPPLGTILPGITRDSIIALAKESGTTVREEPYTLAQWRADAASGKLKEAFACGTAAVISPIGKVCSASGDFVINGGEAGKVAMGLRKQLVDIQYGRAPDTHGWVRNVG</sequence>
<dbReference type="eggNOG" id="COG0115">
    <property type="taxonomic scope" value="Bacteria"/>
</dbReference>
<evidence type="ECO:0000256" key="3">
    <source>
        <dbReference type="ARBA" id="ARBA00004824"/>
    </source>
</evidence>
<comment type="pathway">
    <text evidence="3 19">Amino-acid biosynthesis; L-isoleucine biosynthesis; L-isoleucine from 2-oxobutanoate: step 4/4.</text>
</comment>
<evidence type="ECO:0000256" key="18">
    <source>
        <dbReference type="RuleBase" id="RU004517"/>
    </source>
</evidence>
<evidence type="ECO:0000256" key="1">
    <source>
        <dbReference type="ARBA" id="ARBA00001933"/>
    </source>
</evidence>
<comment type="catalytic activity">
    <reaction evidence="13 18">
        <text>L-isoleucine + 2-oxoglutarate = (S)-3-methyl-2-oxopentanoate + L-glutamate</text>
        <dbReference type="Rhea" id="RHEA:24801"/>
        <dbReference type="ChEBI" id="CHEBI:16810"/>
        <dbReference type="ChEBI" id="CHEBI:29985"/>
        <dbReference type="ChEBI" id="CHEBI:35146"/>
        <dbReference type="ChEBI" id="CHEBI:58045"/>
        <dbReference type="EC" id="2.6.1.42"/>
    </reaction>
</comment>
<dbReference type="PANTHER" id="PTHR11825:SF44">
    <property type="entry name" value="BRANCHED-CHAIN-AMINO-ACID AMINOTRANSFERASE"/>
    <property type="match status" value="1"/>
</dbReference>